<organism evidence="6 7">
    <name type="scientific">Leptomonas seymouri</name>
    <dbReference type="NCBI Taxonomy" id="5684"/>
    <lineage>
        <taxon>Eukaryota</taxon>
        <taxon>Discoba</taxon>
        <taxon>Euglenozoa</taxon>
        <taxon>Kinetoplastea</taxon>
        <taxon>Metakinetoplastina</taxon>
        <taxon>Trypanosomatida</taxon>
        <taxon>Trypanosomatidae</taxon>
        <taxon>Leishmaniinae</taxon>
        <taxon>Leptomonas</taxon>
    </lineage>
</organism>
<name>A0A0N0P4R8_LEPSE</name>
<dbReference type="PANTHER" id="PTHR43827:SF3">
    <property type="entry name" value="NADP-DEPENDENT OXIDOREDUCTASE DOMAIN-CONTAINING PROTEIN"/>
    <property type="match status" value="1"/>
</dbReference>
<evidence type="ECO:0000256" key="4">
    <source>
        <dbReference type="SAM" id="MobiDB-lite"/>
    </source>
</evidence>
<proteinExistence type="inferred from homology"/>
<dbReference type="Gene3D" id="3.20.20.100">
    <property type="entry name" value="NADP-dependent oxidoreductase domain"/>
    <property type="match status" value="1"/>
</dbReference>
<reference evidence="6 7" key="1">
    <citation type="journal article" date="2015" name="PLoS Pathog.">
        <title>Leptomonas seymouri: Adaptations to the Dixenous Life Cycle Analyzed by Genome Sequencing, Transcriptome Profiling and Co-infection with Leishmania donovani.</title>
        <authorList>
            <person name="Kraeva N."/>
            <person name="Butenko A."/>
            <person name="Hlavacova J."/>
            <person name="Kostygov A."/>
            <person name="Myskova J."/>
            <person name="Grybchuk D."/>
            <person name="Lestinova T."/>
            <person name="Votypka J."/>
            <person name="Volf P."/>
            <person name="Opperdoes F."/>
            <person name="Flegontov P."/>
            <person name="Lukes J."/>
            <person name="Yurchenko V."/>
        </authorList>
    </citation>
    <scope>NUCLEOTIDE SEQUENCE [LARGE SCALE GENOMIC DNA]</scope>
    <source>
        <strain evidence="6 7">ATCC 30220</strain>
    </source>
</reference>
<comment type="similarity">
    <text evidence="1">Belongs to the aldo/keto reductase family.</text>
</comment>
<feature type="region of interest" description="Disordered" evidence="4">
    <location>
        <begin position="172"/>
        <end position="193"/>
    </location>
</feature>
<dbReference type="OMA" id="CVLMHWP"/>
<feature type="compositionally biased region" description="Low complexity" evidence="4">
    <location>
        <begin position="182"/>
        <end position="193"/>
    </location>
</feature>
<dbReference type="InterPro" id="IPR023210">
    <property type="entry name" value="NADP_OxRdtase_dom"/>
</dbReference>
<evidence type="ECO:0000259" key="5">
    <source>
        <dbReference type="Pfam" id="PF00248"/>
    </source>
</evidence>
<dbReference type="PROSITE" id="PS00062">
    <property type="entry name" value="ALDOKETO_REDUCTASE_2"/>
    <property type="match status" value="1"/>
</dbReference>
<dbReference type="AlphaFoldDB" id="A0A0N0P4R8"/>
<dbReference type="OrthoDB" id="416253at2759"/>
<keyword evidence="7" id="KW-1185">Reference proteome</keyword>
<keyword evidence="3" id="KW-0560">Oxidoreductase</keyword>
<accession>A0A0N0P4R8</accession>
<keyword evidence="2" id="KW-0521">NADP</keyword>
<evidence type="ECO:0000313" key="6">
    <source>
        <dbReference type="EMBL" id="KPI85137.1"/>
    </source>
</evidence>
<dbReference type="PROSITE" id="PS00798">
    <property type="entry name" value="ALDOKETO_REDUCTASE_1"/>
    <property type="match status" value="1"/>
</dbReference>
<dbReference type="InterPro" id="IPR036812">
    <property type="entry name" value="NAD(P)_OxRdtase_dom_sf"/>
</dbReference>
<dbReference type="InterPro" id="IPR020471">
    <property type="entry name" value="AKR"/>
</dbReference>
<sequence>MQLRPAMAATLPLLRFGMPPIGIGTYELRGDDCVQAVRAALQMGYRLIDTAAGYHNEDLVGEGITTSGVAREEMFVIVKIAPKSMGTDEGVRRGILESIRKLRIHYADCVLMHWPGCGGLKPGDAAGHRAARSRCWRVMTALQQEGKVRFLGVSNFLPRHFEQLSCFADDPTGSGTNDANGAPAARESAQAHAASQSSSSTLYALPAVNQVELHPLCVQRDVDEYCRGKHEMVLQQYSPLAKGDARLLQHPKLLEFHTRYFAAKASHVDGGKERGPEEERADTSHTYSVHDVVLMWGLAQGYCTLVRSHYVEHLRANLAAAQDYFASMQEASLDGGTERTRTRPLLTASQVDAIHSLRRHMGVEDTADLHVCWYSSEIL</sequence>
<dbReference type="Proteomes" id="UP000038009">
    <property type="component" value="Unassembled WGS sequence"/>
</dbReference>
<dbReference type="PANTHER" id="PTHR43827">
    <property type="entry name" value="2,5-DIKETO-D-GLUCONIC ACID REDUCTASE"/>
    <property type="match status" value="1"/>
</dbReference>
<evidence type="ECO:0000313" key="7">
    <source>
        <dbReference type="Proteomes" id="UP000038009"/>
    </source>
</evidence>
<dbReference type="CDD" id="cd19071">
    <property type="entry name" value="AKR_AKR1-5-like"/>
    <property type="match status" value="1"/>
</dbReference>
<dbReference type="SUPFAM" id="SSF51430">
    <property type="entry name" value="NAD(P)-linked oxidoreductase"/>
    <property type="match status" value="1"/>
</dbReference>
<dbReference type="VEuPathDB" id="TriTrypDB:Lsey_0206_0050"/>
<feature type="domain" description="NADP-dependent oxidoreductase" evidence="5">
    <location>
        <begin position="21"/>
        <end position="327"/>
    </location>
</feature>
<dbReference type="GO" id="GO:0016616">
    <property type="term" value="F:oxidoreductase activity, acting on the CH-OH group of donors, NAD or NADP as acceptor"/>
    <property type="evidence" value="ECO:0007669"/>
    <property type="project" value="UniProtKB-ARBA"/>
</dbReference>
<dbReference type="PRINTS" id="PR00069">
    <property type="entry name" value="ALDKETRDTASE"/>
</dbReference>
<dbReference type="EMBL" id="LJSK01000206">
    <property type="protein sequence ID" value="KPI85137.1"/>
    <property type="molecule type" value="Genomic_DNA"/>
</dbReference>
<dbReference type="InterPro" id="IPR018170">
    <property type="entry name" value="Aldo/ket_reductase_CS"/>
</dbReference>
<evidence type="ECO:0000256" key="2">
    <source>
        <dbReference type="ARBA" id="ARBA00022857"/>
    </source>
</evidence>
<evidence type="ECO:0000256" key="1">
    <source>
        <dbReference type="ARBA" id="ARBA00007905"/>
    </source>
</evidence>
<evidence type="ECO:0000256" key="3">
    <source>
        <dbReference type="ARBA" id="ARBA00023002"/>
    </source>
</evidence>
<dbReference type="Pfam" id="PF00248">
    <property type="entry name" value="Aldo_ket_red"/>
    <property type="match status" value="1"/>
</dbReference>
<comment type="caution">
    <text evidence="6">The sequence shown here is derived from an EMBL/GenBank/DDBJ whole genome shotgun (WGS) entry which is preliminary data.</text>
</comment>
<gene>
    <name evidence="6" type="ORF">ABL78_5797</name>
</gene>
<protein>
    <submittedName>
        <fullName evidence="6">Putative aldo/keto reductase</fullName>
    </submittedName>
</protein>